<dbReference type="CDD" id="cd00075">
    <property type="entry name" value="HATPase"/>
    <property type="match status" value="1"/>
</dbReference>
<dbReference type="PANTHER" id="PTHR43547:SF2">
    <property type="entry name" value="HYBRID SIGNAL TRANSDUCTION HISTIDINE KINASE C"/>
    <property type="match status" value="1"/>
</dbReference>
<dbReference type="EMBL" id="JAHEAC010000007">
    <property type="protein sequence ID" value="MBX8643433.1"/>
    <property type="molecule type" value="Genomic_DNA"/>
</dbReference>
<gene>
    <name evidence="3" type="ORF">KIY12_01705</name>
</gene>
<accession>A0A8J8CH34</accession>
<dbReference type="InterPro" id="IPR004358">
    <property type="entry name" value="Sig_transdc_His_kin-like_C"/>
</dbReference>
<dbReference type="PROSITE" id="PS50109">
    <property type="entry name" value="HIS_KIN"/>
    <property type="match status" value="1"/>
</dbReference>
<dbReference type="Gene3D" id="3.30.565.10">
    <property type="entry name" value="Histidine kinase-like ATPase, C-terminal domain"/>
    <property type="match status" value="1"/>
</dbReference>
<keyword evidence="3" id="KW-0418">Kinase</keyword>
<evidence type="ECO:0000313" key="4">
    <source>
        <dbReference type="Proteomes" id="UP000750197"/>
    </source>
</evidence>
<dbReference type="SMART" id="SM00387">
    <property type="entry name" value="HATPase_c"/>
    <property type="match status" value="1"/>
</dbReference>
<evidence type="ECO:0000313" key="3">
    <source>
        <dbReference type="EMBL" id="MBX8643433.1"/>
    </source>
</evidence>
<dbReference type="AlphaFoldDB" id="A0A8J8CH34"/>
<dbReference type="Pfam" id="PF02518">
    <property type="entry name" value="HATPase_c"/>
    <property type="match status" value="1"/>
</dbReference>
<dbReference type="InterPro" id="IPR003594">
    <property type="entry name" value="HATPase_dom"/>
</dbReference>
<keyword evidence="1" id="KW-0597">Phosphoprotein</keyword>
<dbReference type="PANTHER" id="PTHR43547">
    <property type="entry name" value="TWO-COMPONENT HISTIDINE KINASE"/>
    <property type="match status" value="1"/>
</dbReference>
<dbReference type="InterPro" id="IPR005467">
    <property type="entry name" value="His_kinase_dom"/>
</dbReference>
<feature type="domain" description="Histidine kinase" evidence="2">
    <location>
        <begin position="1"/>
        <end position="74"/>
    </location>
</feature>
<name>A0A8J8CH34_9ARCH</name>
<protein>
    <submittedName>
        <fullName evidence="3">Sensor histidine kinase</fullName>
    </submittedName>
</protein>
<dbReference type="Proteomes" id="UP000750197">
    <property type="component" value="Unassembled WGS sequence"/>
</dbReference>
<comment type="caution">
    <text evidence="3">The sequence shown here is derived from an EMBL/GenBank/DDBJ whole genome shotgun (WGS) entry which is preliminary data.</text>
</comment>
<sequence length="87" mass="9820">LSVSDTGRGIPEEDLPYVFDRYHVVDSSILHTGAGFRLGLPISKMIVERHGGRIWAESRMGKGSTFNIFLPSQRRIQTDEWLNDASM</sequence>
<proteinExistence type="predicted"/>
<dbReference type="SUPFAM" id="SSF55874">
    <property type="entry name" value="ATPase domain of HSP90 chaperone/DNA topoisomerase II/histidine kinase"/>
    <property type="match status" value="1"/>
</dbReference>
<keyword evidence="3" id="KW-0808">Transferase</keyword>
<feature type="non-terminal residue" evidence="3">
    <location>
        <position position="1"/>
    </location>
</feature>
<evidence type="ECO:0000256" key="1">
    <source>
        <dbReference type="ARBA" id="ARBA00022553"/>
    </source>
</evidence>
<dbReference type="InterPro" id="IPR036890">
    <property type="entry name" value="HATPase_C_sf"/>
</dbReference>
<dbReference type="PRINTS" id="PR00344">
    <property type="entry name" value="BCTRLSENSOR"/>
</dbReference>
<dbReference type="GO" id="GO:0000155">
    <property type="term" value="F:phosphorelay sensor kinase activity"/>
    <property type="evidence" value="ECO:0007669"/>
    <property type="project" value="TreeGrafter"/>
</dbReference>
<organism evidence="3 4">
    <name type="scientific">Candidatus Sysuiplasma superficiale</name>
    <dbReference type="NCBI Taxonomy" id="2823368"/>
    <lineage>
        <taxon>Archaea</taxon>
        <taxon>Methanobacteriati</taxon>
        <taxon>Thermoplasmatota</taxon>
        <taxon>Thermoplasmata</taxon>
        <taxon>Candidatus Sysuiplasmatales</taxon>
        <taxon>Candidatus Sysuiplasmataceae</taxon>
        <taxon>Candidatus Sysuiplasma</taxon>
    </lineage>
</organism>
<reference evidence="3" key="1">
    <citation type="submission" date="2021-05" db="EMBL/GenBank/DDBJ databases">
        <title>Genomic insights into ecological role and evolution of a novel Thermoplasmata order Candidatus Sysuiplasmatales.</title>
        <authorList>
            <person name="Yuan Y."/>
        </authorList>
    </citation>
    <scope>NUCLEOTIDE SEQUENCE</scope>
    <source>
        <strain evidence="3">TUT19-bin139</strain>
    </source>
</reference>
<evidence type="ECO:0000259" key="2">
    <source>
        <dbReference type="PROSITE" id="PS50109"/>
    </source>
</evidence>